<comment type="caution">
    <text evidence="1">The sequence shown here is derived from an EMBL/GenBank/DDBJ whole genome shotgun (WGS) entry which is preliminary data.</text>
</comment>
<protein>
    <submittedName>
        <fullName evidence="1">Uncharacterized protein</fullName>
    </submittedName>
</protein>
<organism evidence="1">
    <name type="scientific">bioreactor metagenome</name>
    <dbReference type="NCBI Taxonomy" id="1076179"/>
    <lineage>
        <taxon>unclassified sequences</taxon>
        <taxon>metagenomes</taxon>
        <taxon>ecological metagenomes</taxon>
    </lineage>
</organism>
<gene>
    <name evidence="1" type="ORF">SDC9_64755</name>
</gene>
<evidence type="ECO:0000313" key="1">
    <source>
        <dbReference type="EMBL" id="MPM18346.1"/>
    </source>
</evidence>
<accession>A0A644XQ69</accession>
<proteinExistence type="predicted"/>
<name>A0A644XQ69_9ZZZZ</name>
<dbReference type="EMBL" id="VSSQ01002965">
    <property type="protein sequence ID" value="MPM18346.1"/>
    <property type="molecule type" value="Genomic_DNA"/>
</dbReference>
<sequence>MKKITTFIIAAALLAALTIPAFAAAAPGGQTSADSGFAGSTLTKEERQQLAAQLRVVRQNHLEIKETSATNAQLRISLRTRIKELKESGESLPDETAAQLKKLQAQLQALRTEAGETLGDVRALSLAFRSCRLNDDFDGMTENLDTIVSTQASRIDVMGQMNTVLDEMNTLLSGN</sequence>
<dbReference type="AlphaFoldDB" id="A0A644XQ69"/>
<reference evidence="1" key="1">
    <citation type="submission" date="2019-08" db="EMBL/GenBank/DDBJ databases">
        <authorList>
            <person name="Kucharzyk K."/>
            <person name="Murdoch R.W."/>
            <person name="Higgins S."/>
            <person name="Loffler F."/>
        </authorList>
    </citation>
    <scope>NUCLEOTIDE SEQUENCE</scope>
</reference>